<dbReference type="PROSITE" id="PS51900">
    <property type="entry name" value="CB"/>
    <property type="match status" value="1"/>
</dbReference>
<organism evidence="3">
    <name type="scientific">Clostridium paraputrificum</name>
    <dbReference type="NCBI Taxonomy" id="29363"/>
    <lineage>
        <taxon>Bacteria</taxon>
        <taxon>Bacillati</taxon>
        <taxon>Bacillota</taxon>
        <taxon>Clostridia</taxon>
        <taxon>Eubacteriales</taxon>
        <taxon>Clostridiaceae</taxon>
        <taxon>Clostridium</taxon>
    </lineage>
</organism>
<name>A0A6N2Z2J1_9CLOT</name>
<dbReference type="RefSeq" id="WP_421757159.1">
    <property type="nucleotide sequence ID" value="NZ_CACRTV010000014.1"/>
</dbReference>
<dbReference type="GO" id="GO:0003677">
    <property type="term" value="F:DNA binding"/>
    <property type="evidence" value="ECO:0007669"/>
    <property type="project" value="UniProtKB-UniRule"/>
</dbReference>
<dbReference type="AlphaFoldDB" id="A0A6N2Z2J1"/>
<reference evidence="3" key="1">
    <citation type="submission" date="2019-11" db="EMBL/GenBank/DDBJ databases">
        <authorList>
            <person name="Feng L."/>
        </authorList>
    </citation>
    <scope>NUCLEOTIDE SEQUENCE</scope>
    <source>
        <strain evidence="3">CParaputrificumLFYP93</strain>
    </source>
</reference>
<evidence type="ECO:0000313" key="3">
    <source>
        <dbReference type="EMBL" id="VYT72276.1"/>
    </source>
</evidence>
<dbReference type="EMBL" id="CACRTV010000014">
    <property type="protein sequence ID" value="VYT72276.1"/>
    <property type="molecule type" value="Genomic_DNA"/>
</dbReference>
<feature type="domain" description="Core-binding (CB)" evidence="2">
    <location>
        <begin position="1"/>
        <end position="41"/>
    </location>
</feature>
<dbReference type="InterPro" id="IPR044068">
    <property type="entry name" value="CB"/>
</dbReference>
<accession>A0A6N2Z2J1</accession>
<evidence type="ECO:0000256" key="1">
    <source>
        <dbReference type="PROSITE-ProRule" id="PRU01248"/>
    </source>
</evidence>
<proteinExistence type="predicted"/>
<protein>
    <recommendedName>
        <fullName evidence="2">Core-binding (CB) domain-containing protein</fullName>
    </recommendedName>
</protein>
<keyword evidence="1" id="KW-0238">DNA-binding</keyword>
<evidence type="ECO:0000259" key="2">
    <source>
        <dbReference type="PROSITE" id="PS51900"/>
    </source>
</evidence>
<sequence length="41" mass="4714">MNEIVENFEISLIEDGKSSKTIESYFGYIKAFINNLNNSLK</sequence>
<gene>
    <name evidence="3" type="ORF">CPLFYP93_00441</name>
</gene>